<dbReference type="PANTHER" id="PTHR10871">
    <property type="entry name" value="30S RIBOSOMAL PROTEIN S13/40S RIBOSOMAL PROTEIN S18"/>
    <property type="match status" value="1"/>
</dbReference>
<evidence type="ECO:0000256" key="3">
    <source>
        <dbReference type="ARBA" id="ARBA00022490"/>
    </source>
</evidence>
<dbReference type="GO" id="GO:0003735">
    <property type="term" value="F:structural constituent of ribosome"/>
    <property type="evidence" value="ECO:0007669"/>
    <property type="project" value="InterPro"/>
</dbReference>
<comment type="subcellular location">
    <subcellularLocation>
        <location evidence="1">Cytoplasm</location>
    </subcellularLocation>
</comment>
<evidence type="ECO:0000313" key="8">
    <source>
        <dbReference type="EMBL" id="WBW70892.1"/>
    </source>
</evidence>
<dbReference type="GO" id="GO:0003723">
    <property type="term" value="F:RNA binding"/>
    <property type="evidence" value="ECO:0007669"/>
    <property type="project" value="InterPro"/>
</dbReference>
<dbReference type="PANTHER" id="PTHR10871:SF3">
    <property type="entry name" value="SMALL RIBOSOMAL SUBUNIT PROTEIN US13"/>
    <property type="match status" value="1"/>
</dbReference>
<dbReference type="KEGG" id="som:SOMG_00659"/>
<dbReference type="GeneID" id="80874142"/>
<dbReference type="PROSITE" id="PS50159">
    <property type="entry name" value="RIBOSOMAL_S13_2"/>
    <property type="match status" value="1"/>
</dbReference>
<dbReference type="SUPFAM" id="SSF46946">
    <property type="entry name" value="S13-like H2TH domain"/>
    <property type="match status" value="1"/>
</dbReference>
<evidence type="ECO:0000256" key="4">
    <source>
        <dbReference type="ARBA" id="ARBA00022980"/>
    </source>
</evidence>
<dbReference type="GO" id="GO:0005829">
    <property type="term" value="C:cytosol"/>
    <property type="evidence" value="ECO:0007669"/>
    <property type="project" value="TreeGrafter"/>
</dbReference>
<keyword evidence="3" id="KW-0963">Cytoplasm</keyword>
<dbReference type="Proteomes" id="UP001212411">
    <property type="component" value="Chromosome 1"/>
</dbReference>
<dbReference type="HAMAP" id="MF_01315">
    <property type="entry name" value="Ribosomal_uS13"/>
    <property type="match status" value="1"/>
</dbReference>
<reference evidence="8 9" key="1">
    <citation type="journal article" date="2023" name="G3 (Bethesda)">
        <title>A high-quality reference genome for the fission yeast Schizosaccharomyces osmophilus.</title>
        <authorList>
            <person name="Jia G.S."/>
            <person name="Zhang W.C."/>
            <person name="Liang Y."/>
            <person name="Liu X.H."/>
            <person name="Rhind N."/>
            <person name="Pidoux A."/>
            <person name="Brysch-Herzberg M."/>
            <person name="Du L.L."/>
        </authorList>
    </citation>
    <scope>NUCLEOTIDE SEQUENCE [LARGE SCALE GENOMIC DNA]</scope>
    <source>
        <strain evidence="8 9">CBS 15793</strain>
    </source>
</reference>
<evidence type="ECO:0000256" key="7">
    <source>
        <dbReference type="RuleBase" id="RU003830"/>
    </source>
</evidence>
<dbReference type="InterPro" id="IPR010979">
    <property type="entry name" value="Ribosomal_uS13-like_H2TH"/>
</dbReference>
<dbReference type="AlphaFoldDB" id="A0AAF0ATR7"/>
<sequence>MSLVPPDNFQHILRLLNTNVDGKHKVMYAMTQIKGVGRRYANIVCKKADVDMSKRAGELTTEELERLVTIVQNPTQFKIPTWFLNRQKDINDGKSHQLLSNNVEGKLREDLERLKKIQTHRGLRHALDLRVRGQHTKTTGRRGKTVGVSKKK</sequence>
<name>A0AAF0ATR7_9SCHI</name>
<dbReference type="InterPro" id="IPR001892">
    <property type="entry name" value="Ribosomal_uS13"/>
</dbReference>
<dbReference type="Gene3D" id="1.10.8.50">
    <property type="match status" value="1"/>
</dbReference>
<dbReference type="GO" id="GO:0015935">
    <property type="term" value="C:small ribosomal subunit"/>
    <property type="evidence" value="ECO:0007669"/>
    <property type="project" value="TreeGrafter"/>
</dbReference>
<dbReference type="RefSeq" id="XP_056035135.1">
    <property type="nucleotide sequence ID" value="XM_056179453.1"/>
</dbReference>
<gene>
    <name evidence="8" type="primary">rps1801</name>
    <name evidence="8" type="ORF">SOMG_00659</name>
</gene>
<proteinExistence type="inferred from homology"/>
<dbReference type="Pfam" id="PF00416">
    <property type="entry name" value="Ribosomal_S13"/>
    <property type="match status" value="1"/>
</dbReference>
<keyword evidence="4 7" id="KW-0689">Ribosomal protein</keyword>
<accession>A0AAF0ATR7</accession>
<dbReference type="InterPro" id="IPR027437">
    <property type="entry name" value="Rbsml_uS13_C"/>
</dbReference>
<keyword evidence="9" id="KW-1185">Reference proteome</keyword>
<protein>
    <submittedName>
        <fullName evidence="8">40S ribosomal protein S18</fullName>
    </submittedName>
</protein>
<dbReference type="PIRSF" id="PIRSF002134">
    <property type="entry name" value="Ribosomal_S13"/>
    <property type="match status" value="1"/>
</dbReference>
<organism evidence="8 9">
    <name type="scientific">Schizosaccharomyces osmophilus</name>
    <dbReference type="NCBI Taxonomy" id="2545709"/>
    <lineage>
        <taxon>Eukaryota</taxon>
        <taxon>Fungi</taxon>
        <taxon>Dikarya</taxon>
        <taxon>Ascomycota</taxon>
        <taxon>Taphrinomycotina</taxon>
        <taxon>Schizosaccharomycetes</taxon>
        <taxon>Schizosaccharomycetales</taxon>
        <taxon>Schizosaccharomycetaceae</taxon>
        <taxon>Schizosaccharomyces</taxon>
    </lineage>
</organism>
<dbReference type="Gene3D" id="4.10.910.10">
    <property type="entry name" value="30s ribosomal protein s13, domain 2"/>
    <property type="match status" value="1"/>
</dbReference>
<keyword evidence="5 7" id="KW-0687">Ribonucleoprotein</keyword>
<evidence type="ECO:0000313" key="9">
    <source>
        <dbReference type="Proteomes" id="UP001212411"/>
    </source>
</evidence>
<comment type="subunit">
    <text evidence="6">Component of the small ribosomal subunit (SSU). Mature yeast ribosomes consist of a small (40S) and a large (60S) subunit. The 40S small subunit contains 1 molecule of ribosomal RNA (18S rRNA) and at least 33 different proteins. The large 60S subunit contains 3 rRNA molecules (25S, 5.8S and 5S rRNA) and at least 46 different proteins.</text>
</comment>
<dbReference type="FunFam" id="1.10.8.50:FF:000002">
    <property type="entry name" value="40S ribosomal protein S18"/>
    <property type="match status" value="1"/>
</dbReference>
<evidence type="ECO:0000256" key="1">
    <source>
        <dbReference type="ARBA" id="ARBA00004496"/>
    </source>
</evidence>
<dbReference type="PROSITE" id="PS00646">
    <property type="entry name" value="RIBOSOMAL_S13_1"/>
    <property type="match status" value="1"/>
</dbReference>
<evidence type="ECO:0000256" key="6">
    <source>
        <dbReference type="ARBA" id="ARBA00062825"/>
    </source>
</evidence>
<evidence type="ECO:0000256" key="2">
    <source>
        <dbReference type="ARBA" id="ARBA00008080"/>
    </source>
</evidence>
<dbReference type="FunFam" id="4.10.910.10:FF:000002">
    <property type="entry name" value="40S ribosomal protein S18"/>
    <property type="match status" value="1"/>
</dbReference>
<dbReference type="EMBL" id="CP115611">
    <property type="protein sequence ID" value="WBW70892.1"/>
    <property type="molecule type" value="Genomic_DNA"/>
</dbReference>
<dbReference type="NCBIfam" id="NF003140">
    <property type="entry name" value="PRK04053.1"/>
    <property type="match status" value="1"/>
</dbReference>
<dbReference type="GO" id="GO:0006412">
    <property type="term" value="P:translation"/>
    <property type="evidence" value="ECO:0007669"/>
    <property type="project" value="InterPro"/>
</dbReference>
<comment type="similarity">
    <text evidence="2 7">Belongs to the universal ribosomal protein uS13 family.</text>
</comment>
<dbReference type="InterPro" id="IPR018269">
    <property type="entry name" value="Ribosomal_uS13_CS"/>
</dbReference>
<evidence type="ECO:0000256" key="5">
    <source>
        <dbReference type="ARBA" id="ARBA00023274"/>
    </source>
</evidence>